<evidence type="ECO:0000256" key="2">
    <source>
        <dbReference type="ARBA" id="ARBA00004370"/>
    </source>
</evidence>
<evidence type="ECO:0000256" key="8">
    <source>
        <dbReference type="SAM" id="Phobius"/>
    </source>
</evidence>
<dbReference type="CDD" id="cd00082">
    <property type="entry name" value="HisKA"/>
    <property type="match status" value="1"/>
</dbReference>
<dbReference type="Pfam" id="PF02518">
    <property type="entry name" value="HATPase_c"/>
    <property type="match status" value="1"/>
</dbReference>
<dbReference type="InterPro" id="IPR004358">
    <property type="entry name" value="Sig_transdc_His_kin-like_C"/>
</dbReference>
<keyword evidence="8" id="KW-0812">Transmembrane</keyword>
<dbReference type="Pfam" id="PF00512">
    <property type="entry name" value="HisKA"/>
    <property type="match status" value="1"/>
</dbReference>
<name>A0A1V4ILD0_9CLOT</name>
<evidence type="ECO:0000259" key="9">
    <source>
        <dbReference type="PROSITE" id="PS50109"/>
    </source>
</evidence>
<feature type="transmembrane region" description="Helical" evidence="8">
    <location>
        <begin position="108"/>
        <end position="130"/>
    </location>
</feature>
<dbReference type="InterPro" id="IPR003661">
    <property type="entry name" value="HisK_dim/P_dom"/>
</dbReference>
<dbReference type="InterPro" id="IPR036097">
    <property type="entry name" value="HisK_dim/P_sf"/>
</dbReference>
<comment type="catalytic activity">
    <reaction evidence="1">
        <text>ATP + protein L-histidine = ADP + protein N-phospho-L-histidine.</text>
        <dbReference type="EC" id="2.7.13.3"/>
    </reaction>
</comment>
<keyword evidence="6 10" id="KW-0418">Kinase</keyword>
<dbReference type="RefSeq" id="WP_079425015.1">
    <property type="nucleotide sequence ID" value="NZ_MZGV01000027.1"/>
</dbReference>
<dbReference type="SUPFAM" id="SSF47384">
    <property type="entry name" value="Homodimeric domain of signal transducing histidine kinase"/>
    <property type="match status" value="1"/>
</dbReference>
<keyword evidence="11" id="KW-1185">Reference proteome</keyword>
<feature type="transmembrane region" description="Helical" evidence="8">
    <location>
        <begin position="12"/>
        <end position="36"/>
    </location>
</feature>
<keyword evidence="4" id="KW-0597">Phosphoprotein</keyword>
<dbReference type="SMART" id="SM00388">
    <property type="entry name" value="HisKA"/>
    <property type="match status" value="1"/>
</dbReference>
<dbReference type="SUPFAM" id="SSF55874">
    <property type="entry name" value="ATPase domain of HSP90 chaperone/DNA topoisomerase II/histidine kinase"/>
    <property type="match status" value="1"/>
</dbReference>
<proteinExistence type="predicted"/>
<dbReference type="InterPro" id="IPR050351">
    <property type="entry name" value="BphY/WalK/GraS-like"/>
</dbReference>
<dbReference type="InterPro" id="IPR036890">
    <property type="entry name" value="HATPase_C_sf"/>
</dbReference>
<evidence type="ECO:0000313" key="10">
    <source>
        <dbReference type="EMBL" id="OPJ60842.1"/>
    </source>
</evidence>
<dbReference type="GO" id="GO:0005886">
    <property type="term" value="C:plasma membrane"/>
    <property type="evidence" value="ECO:0007669"/>
    <property type="project" value="TreeGrafter"/>
</dbReference>
<sequence>MTRYFLNPELKRSSLIIAASMLIFTAAIFVLLSISYDNIKDSYIRNNMALVGGIVDKHPELKDEIIPLITQKQTSSNIAKGKRILKDFDYDQSLNISLIQGINSDYNFIRISCIIILLTLGIVIVIFNYINHVNMYKKIRKLIVASENIANFNYKIDIYEEKEEGLFSRLAVSFSNMRQIVKNNYEQVNKEKNFLVNILSDISHQLKTPISSLIIYNDILLNRKVSEADRVKFLENSGNQLNRIEWLVKSLLQLAKLDAGVIKFQRINSDLTETVQAAVASLGARAEEAKVNLVFNGIGKPIMMKHDTNWMCEALINIIKNAIEHTSAFGRVTVILEKTHVCARIIIEDNGEGIEKEELPHIFQRFYKGKENKNSESVGIGLALAKSIVESHEGIVSVESCKGQGTKFSVVFLG</sequence>
<keyword evidence="5 10" id="KW-0808">Transferase</keyword>
<dbReference type="AlphaFoldDB" id="A0A1V4ILD0"/>
<dbReference type="PRINTS" id="PR00344">
    <property type="entry name" value="BCTRLSENSOR"/>
</dbReference>
<feature type="domain" description="Histidine kinase" evidence="9">
    <location>
        <begin position="201"/>
        <end position="414"/>
    </location>
</feature>
<dbReference type="EMBL" id="MZGV01000027">
    <property type="protein sequence ID" value="OPJ60842.1"/>
    <property type="molecule type" value="Genomic_DNA"/>
</dbReference>
<dbReference type="SMART" id="SM00387">
    <property type="entry name" value="HATPase_c"/>
    <property type="match status" value="1"/>
</dbReference>
<dbReference type="STRING" id="1450648.CLORY_25490"/>
<comment type="caution">
    <text evidence="10">The sequence shown here is derived from an EMBL/GenBank/DDBJ whole genome shotgun (WGS) entry which is preliminary data.</text>
</comment>
<evidence type="ECO:0000256" key="6">
    <source>
        <dbReference type="ARBA" id="ARBA00022777"/>
    </source>
</evidence>
<comment type="subcellular location">
    <subcellularLocation>
        <location evidence="2">Membrane</location>
    </subcellularLocation>
</comment>
<dbReference type="GO" id="GO:0000155">
    <property type="term" value="F:phosphorelay sensor kinase activity"/>
    <property type="evidence" value="ECO:0007669"/>
    <property type="project" value="InterPro"/>
</dbReference>
<keyword evidence="7" id="KW-0902">Two-component regulatory system</keyword>
<dbReference type="PANTHER" id="PTHR45453:SF1">
    <property type="entry name" value="PHOSPHATE REGULON SENSOR PROTEIN PHOR"/>
    <property type="match status" value="1"/>
</dbReference>
<keyword evidence="8" id="KW-0472">Membrane</keyword>
<organism evidence="10 11">
    <name type="scientific">Clostridium oryzae</name>
    <dbReference type="NCBI Taxonomy" id="1450648"/>
    <lineage>
        <taxon>Bacteria</taxon>
        <taxon>Bacillati</taxon>
        <taxon>Bacillota</taxon>
        <taxon>Clostridia</taxon>
        <taxon>Eubacteriales</taxon>
        <taxon>Clostridiaceae</taxon>
        <taxon>Clostridium</taxon>
    </lineage>
</organism>
<dbReference type="InterPro" id="IPR005467">
    <property type="entry name" value="His_kinase_dom"/>
</dbReference>
<gene>
    <name evidence="10" type="primary">cusS</name>
    <name evidence="10" type="ORF">CLORY_25490</name>
</gene>
<reference evidence="10 11" key="1">
    <citation type="submission" date="2017-03" db="EMBL/GenBank/DDBJ databases">
        <title>Genome sequence of Clostridium oryzae DSM 28571.</title>
        <authorList>
            <person name="Poehlein A."/>
            <person name="Daniel R."/>
        </authorList>
    </citation>
    <scope>NUCLEOTIDE SEQUENCE [LARGE SCALE GENOMIC DNA]</scope>
    <source>
        <strain evidence="10 11">DSM 28571</strain>
    </source>
</reference>
<dbReference type="FunFam" id="3.30.565.10:FF:000006">
    <property type="entry name" value="Sensor histidine kinase WalK"/>
    <property type="match status" value="1"/>
</dbReference>
<dbReference type="Gene3D" id="1.10.287.130">
    <property type="match status" value="1"/>
</dbReference>
<accession>A0A1V4ILD0</accession>
<dbReference type="Proteomes" id="UP000190080">
    <property type="component" value="Unassembled WGS sequence"/>
</dbReference>
<evidence type="ECO:0000256" key="4">
    <source>
        <dbReference type="ARBA" id="ARBA00022553"/>
    </source>
</evidence>
<protein>
    <recommendedName>
        <fullName evidence="3">histidine kinase</fullName>
        <ecNumber evidence="3">2.7.13.3</ecNumber>
    </recommendedName>
</protein>
<evidence type="ECO:0000256" key="3">
    <source>
        <dbReference type="ARBA" id="ARBA00012438"/>
    </source>
</evidence>
<dbReference type="InterPro" id="IPR003594">
    <property type="entry name" value="HATPase_dom"/>
</dbReference>
<dbReference type="GO" id="GO:0004721">
    <property type="term" value="F:phosphoprotein phosphatase activity"/>
    <property type="evidence" value="ECO:0007669"/>
    <property type="project" value="TreeGrafter"/>
</dbReference>
<evidence type="ECO:0000256" key="7">
    <source>
        <dbReference type="ARBA" id="ARBA00023012"/>
    </source>
</evidence>
<dbReference type="Gene3D" id="3.30.565.10">
    <property type="entry name" value="Histidine kinase-like ATPase, C-terminal domain"/>
    <property type="match status" value="1"/>
</dbReference>
<dbReference type="GO" id="GO:0016036">
    <property type="term" value="P:cellular response to phosphate starvation"/>
    <property type="evidence" value="ECO:0007669"/>
    <property type="project" value="TreeGrafter"/>
</dbReference>
<keyword evidence="8" id="KW-1133">Transmembrane helix</keyword>
<dbReference type="Gene3D" id="6.10.340.10">
    <property type="match status" value="1"/>
</dbReference>
<evidence type="ECO:0000313" key="11">
    <source>
        <dbReference type="Proteomes" id="UP000190080"/>
    </source>
</evidence>
<evidence type="ECO:0000256" key="5">
    <source>
        <dbReference type="ARBA" id="ARBA00022679"/>
    </source>
</evidence>
<dbReference type="PROSITE" id="PS50109">
    <property type="entry name" value="HIS_KIN"/>
    <property type="match status" value="1"/>
</dbReference>
<dbReference type="OrthoDB" id="9773956at2"/>
<dbReference type="PANTHER" id="PTHR45453">
    <property type="entry name" value="PHOSPHATE REGULON SENSOR PROTEIN PHOR"/>
    <property type="match status" value="1"/>
</dbReference>
<dbReference type="CDD" id="cd00075">
    <property type="entry name" value="HATPase"/>
    <property type="match status" value="1"/>
</dbReference>
<dbReference type="EC" id="2.7.13.3" evidence="3"/>
<evidence type="ECO:0000256" key="1">
    <source>
        <dbReference type="ARBA" id="ARBA00000085"/>
    </source>
</evidence>